<dbReference type="Pfam" id="PF07388">
    <property type="entry name" value="A-2_8-polyST"/>
    <property type="match status" value="1"/>
</dbReference>
<evidence type="ECO:0000313" key="2">
    <source>
        <dbReference type="EMBL" id="MDL2419492.1"/>
    </source>
</evidence>
<reference evidence="2 4" key="1">
    <citation type="journal article" date="2023" name="Int. J. Mol. Sci.">
        <title>Pathogenicity and Genomic Characterization of a Novel Genospecies, Bacillus shihchuchen, of the Bacillus cereus Group Isolated from Chinese Softshell Turtle (Pelodiscus sinensis).</title>
        <authorList>
            <person name="Cheng L.W."/>
            <person name="Byadgi O.V."/>
            <person name="Tsai C.E."/>
            <person name="Wang P.C."/>
            <person name="Chen S.C."/>
        </authorList>
    </citation>
    <scope>NUCLEOTIDE SEQUENCE [LARGE SCALE GENOMIC DNA]</scope>
    <source>
        <strain evidence="2 4">QF108-045</strain>
    </source>
</reference>
<keyword evidence="4" id="KW-1185">Reference proteome</keyword>
<dbReference type="EMBL" id="JASWHZ010000003">
    <property type="protein sequence ID" value="MDL2419498.1"/>
    <property type="molecule type" value="Genomic_DNA"/>
</dbReference>
<organism evidence="2 4">
    <name type="scientific">Bacillus shihchuchen</name>
    <dbReference type="NCBI Taxonomy" id="3036942"/>
    <lineage>
        <taxon>Bacteria</taxon>
        <taxon>Bacillati</taxon>
        <taxon>Bacillota</taxon>
        <taxon>Bacilli</taxon>
        <taxon>Bacillales</taxon>
        <taxon>Bacillaceae</taxon>
        <taxon>Bacillus</taxon>
        <taxon>Bacillus cereus group</taxon>
    </lineage>
</organism>
<dbReference type="InterPro" id="IPR010866">
    <property type="entry name" value="A-2_8-polyST"/>
</dbReference>
<proteinExistence type="predicted"/>
<geneLocation type="plasmid" evidence="2">
    <name>pBS01</name>
</geneLocation>
<protein>
    <submittedName>
        <fullName evidence="2">Glycosyltransferase family 52</fullName>
    </submittedName>
</protein>
<keyword evidence="2" id="KW-0614">Plasmid</keyword>
<evidence type="ECO:0000313" key="4">
    <source>
        <dbReference type="Proteomes" id="UP001229716"/>
    </source>
</evidence>
<dbReference type="EMBL" id="JASWHZ010000002">
    <property type="protein sequence ID" value="MDL2419492.1"/>
    <property type="molecule type" value="Genomic_DNA"/>
</dbReference>
<dbReference type="EMBL" id="JASWHZ010000002">
    <property type="protein sequence ID" value="MDL2419349.1"/>
    <property type="molecule type" value="Genomic_DNA"/>
</dbReference>
<dbReference type="Proteomes" id="UP001229716">
    <property type="component" value="Unassembled WGS sequence"/>
</dbReference>
<accession>A0ABT7L0J2</accession>
<comment type="caution">
    <text evidence="2">The sequence shown here is derived from an EMBL/GenBank/DDBJ whole genome shotgun (WGS) entry which is preliminary data.</text>
</comment>
<gene>
    <name evidence="1" type="ORF">P6F46_27570</name>
    <name evidence="2" type="ORF">P6F46_28765</name>
    <name evidence="3" type="ORF">P6F46_28830</name>
</gene>
<reference evidence="2" key="2">
    <citation type="submission" date="2023-06" db="EMBL/GenBank/DDBJ databases">
        <authorList>
            <person name="Byadgi O.V."/>
            <person name="Wang P.C."/>
            <person name="Chen S.C."/>
            <person name="Cheng L.W."/>
            <person name="Tsai C.E."/>
        </authorList>
    </citation>
    <scope>NUCLEOTIDE SEQUENCE</scope>
    <source>
        <strain evidence="2">QF108-045</strain>
        <plasmid evidence="2">pBS01</plasmid>
    </source>
</reference>
<evidence type="ECO:0000313" key="1">
    <source>
        <dbReference type="EMBL" id="MDL2419349.1"/>
    </source>
</evidence>
<name>A0ABT7L0J2_9BACI</name>
<sequence length="245" mass="28540">MYLILNIIGSKSKGNRENLDFYCGNFWSICTRYMLLKYRPDNIFTFDDGAYNLFLKSIDRTINNFDNSLIKRINKIFSLNISPFEVYTKIQKHFSIFNRNYEGIYKEVEIIQYDFQKLNSGCEPKQLNEVWLLTQPFNEENKMSYEQELQIYKSIISKNRNSKEKIKIKLHPRSSPRIAQDLGLGCVDSSAPLELLILSERPKLIIGVDSTALITSKLLHPDILTKAYFSMILGIAERNVLLITE</sequence>
<evidence type="ECO:0000313" key="3">
    <source>
        <dbReference type="EMBL" id="MDL2419498.1"/>
    </source>
</evidence>